<dbReference type="PATRIC" id="fig|1122985.7.peg.1481"/>
<dbReference type="HOGENOM" id="CLU_004317_0_2_10"/>
<keyword evidence="2 7" id="KW-0813">Transport</keyword>
<dbReference type="InterPro" id="IPR008969">
    <property type="entry name" value="CarboxyPept-like_regulatory"/>
</dbReference>
<keyword evidence="8" id="KW-0732">Signal</keyword>
<comment type="similarity">
    <text evidence="7">Belongs to the TonB-dependent receptor family.</text>
</comment>
<dbReference type="RefSeq" id="WP_033404301.1">
    <property type="nucleotide sequence ID" value="NZ_KB899222.1"/>
</dbReference>
<dbReference type="SUPFAM" id="SSF49464">
    <property type="entry name" value="Carboxypeptidase regulatory domain-like"/>
    <property type="match status" value="1"/>
</dbReference>
<evidence type="ECO:0000256" key="1">
    <source>
        <dbReference type="ARBA" id="ARBA00004571"/>
    </source>
</evidence>
<evidence type="ECO:0000256" key="4">
    <source>
        <dbReference type="ARBA" id="ARBA00022692"/>
    </source>
</evidence>
<dbReference type="InterPro" id="IPR036942">
    <property type="entry name" value="Beta-barrel_TonB_sf"/>
</dbReference>
<keyword evidence="10" id="KW-0675">Receptor</keyword>
<evidence type="ECO:0000256" key="6">
    <source>
        <dbReference type="ARBA" id="ARBA00023237"/>
    </source>
</evidence>
<keyword evidence="6 7" id="KW-0998">Cell outer membrane</keyword>
<dbReference type="Pfam" id="PF07715">
    <property type="entry name" value="Plug"/>
    <property type="match status" value="1"/>
</dbReference>
<proteinExistence type="inferred from homology"/>
<dbReference type="Gene3D" id="2.170.130.10">
    <property type="entry name" value="TonB-dependent receptor, plug domain"/>
    <property type="match status" value="1"/>
</dbReference>
<dbReference type="InterPro" id="IPR039426">
    <property type="entry name" value="TonB-dep_rcpt-like"/>
</dbReference>
<keyword evidence="5 7" id="KW-0472">Membrane</keyword>
<name>A0A069QK89_HOYLO</name>
<dbReference type="EMBL" id="JNGW01000062">
    <property type="protein sequence ID" value="KDR52474.1"/>
    <property type="molecule type" value="Genomic_DNA"/>
</dbReference>
<keyword evidence="4 7" id="KW-0812">Transmembrane</keyword>
<dbReference type="AlphaFoldDB" id="A0A069QK89"/>
<evidence type="ECO:0000256" key="3">
    <source>
        <dbReference type="ARBA" id="ARBA00022452"/>
    </source>
</evidence>
<dbReference type="NCBIfam" id="TIGR04057">
    <property type="entry name" value="SusC_RagA_signa"/>
    <property type="match status" value="1"/>
</dbReference>
<evidence type="ECO:0000313" key="10">
    <source>
        <dbReference type="EMBL" id="KDR52474.1"/>
    </source>
</evidence>
<dbReference type="GO" id="GO:0009279">
    <property type="term" value="C:cell outer membrane"/>
    <property type="evidence" value="ECO:0007669"/>
    <property type="project" value="UniProtKB-SubCell"/>
</dbReference>
<keyword evidence="3 7" id="KW-1134">Transmembrane beta strand</keyword>
<keyword evidence="11" id="KW-1185">Reference proteome</keyword>
<dbReference type="Gene3D" id="2.40.170.20">
    <property type="entry name" value="TonB-dependent receptor, beta-barrel domain"/>
    <property type="match status" value="1"/>
</dbReference>
<dbReference type="Pfam" id="PF13715">
    <property type="entry name" value="CarbopepD_reg_2"/>
    <property type="match status" value="1"/>
</dbReference>
<evidence type="ECO:0000256" key="2">
    <source>
        <dbReference type="ARBA" id="ARBA00022448"/>
    </source>
</evidence>
<evidence type="ECO:0000256" key="5">
    <source>
        <dbReference type="ARBA" id="ARBA00023136"/>
    </source>
</evidence>
<feature type="chain" id="PRO_5001668211" evidence="8">
    <location>
        <begin position="23"/>
        <end position="1066"/>
    </location>
</feature>
<dbReference type="PROSITE" id="PS52016">
    <property type="entry name" value="TONB_DEPENDENT_REC_3"/>
    <property type="match status" value="1"/>
</dbReference>
<protein>
    <submittedName>
        <fullName evidence="10">TonB-dependent receptor</fullName>
    </submittedName>
</protein>
<evidence type="ECO:0000259" key="9">
    <source>
        <dbReference type="Pfam" id="PF07715"/>
    </source>
</evidence>
<accession>A0A069QK89</accession>
<evidence type="ECO:0000256" key="7">
    <source>
        <dbReference type="PROSITE-ProRule" id="PRU01360"/>
    </source>
</evidence>
<dbReference type="SUPFAM" id="SSF56935">
    <property type="entry name" value="Porins"/>
    <property type="match status" value="1"/>
</dbReference>
<feature type="signal peptide" evidence="8">
    <location>
        <begin position="1"/>
        <end position="22"/>
    </location>
</feature>
<dbReference type="InterPro" id="IPR037066">
    <property type="entry name" value="Plug_dom_sf"/>
</dbReference>
<dbReference type="FunFam" id="2.170.130.10:FF:000008">
    <property type="entry name" value="SusC/RagA family TonB-linked outer membrane protein"/>
    <property type="match status" value="1"/>
</dbReference>
<dbReference type="InterPro" id="IPR023996">
    <property type="entry name" value="TonB-dep_OMP_SusC/RagA"/>
</dbReference>
<dbReference type="Proteomes" id="UP000027442">
    <property type="component" value="Unassembled WGS sequence"/>
</dbReference>
<dbReference type="NCBIfam" id="TIGR04056">
    <property type="entry name" value="OMP_RagA_SusC"/>
    <property type="match status" value="1"/>
</dbReference>
<organism evidence="10 11">
    <name type="scientific">Hoylesella loescheii DSM 19665 = JCM 12249 = ATCC 15930</name>
    <dbReference type="NCBI Taxonomy" id="1122985"/>
    <lineage>
        <taxon>Bacteria</taxon>
        <taxon>Pseudomonadati</taxon>
        <taxon>Bacteroidota</taxon>
        <taxon>Bacteroidia</taxon>
        <taxon>Bacteroidales</taxon>
        <taxon>Prevotellaceae</taxon>
        <taxon>Hoylesella</taxon>
    </lineage>
</organism>
<dbReference type="InterPro" id="IPR012910">
    <property type="entry name" value="Plug_dom"/>
</dbReference>
<feature type="domain" description="TonB-dependent receptor plug" evidence="9">
    <location>
        <begin position="113"/>
        <end position="238"/>
    </location>
</feature>
<dbReference type="InterPro" id="IPR023997">
    <property type="entry name" value="TonB-dep_OMP_SusC/RagA_CS"/>
</dbReference>
<sequence>MRMNKYALLLFSLCSVPLSALAQGKHITGKVSDTKAEPIVGAVIRIQNKVAVVTDAEGRYTIEAEPGDVLDITCIGMQSQRLKVGNRSTLNVVLQDDAVKLDDIVVVGYGTMKKRDLSGAVAKISGDDLLGTGASSFNQALQGRISGVVVNKTDGAPGGAISINVRGANSFTTSTEPLYIVDGVPFETAGTPSSKATDGSQMRMNALASINPHDIESIEILKDASATAIYGSRGANGVVLITTKKGKAGRGKIEFTSNLSMSNVLKKIDVLDPVTYARYINEQTANRAIYNGEIVNGLPYEGKWTYRDLNGKIVENSGVYNPSPEDFLNPGLRTDLYGNKTMVRGTNWQDEIYHTGFSQEYNLNVSGSDNNGWWSFSGNYLNQTGIIRRSGFERYILHMNIGRRVKDWLEIGMNMNYTNSTTDFAKSSNEVGVVRSALVFPATYAPDVSVYESDKLNWLASNPVVYLNNSKDQQKMSNFFSSSYLEAKIRPYLKFRQNLGLGYSANSRGSYYDRHTSEGKYPDNGKGGQSDSWWKSLTAESLLTFDKNFGGKHSVNALLGFTYEIANFGSKGMSAKNFPSDVTQEHNMGLGLSYNAPESERGQQKLMSLLARVNYSYSGGKYVATASLRRDGSSKFSQANNKIGHFASGAVAWRLSEERFVKDLDIFDNLKLRFSYGQTGNQGIGAYQAQLYMIASNYPYNGSMSSGFSEVLWRGALNKNLKWETTDQFNLGLDMAFWRGRVNLTADLYWKKTRDLLQSTAIPSSNGFVNMWSNEGHVVNKGLEVAAKFNAINHKGFNWNIEANIAFNKNEIGGLSSDRFAERISAGMEKVFVQRNGLPIGAIYGFLEDGFYDNEAEARMNKSYAGMSSEDIKRFVIGEVKYKDLNGDGMITDADKTVIGKTLPDYTFGITNTFSWKGFNLSFFFQGSVGNSLFNANMRDVRLDDIGNIPRSAYEARWTPETAATARYPKNVATRNRDMKVSDRYVEDASYLRLKNLNLGYNIKPHWQGISNIYVYASATNLFTITKYSGADPDVNAFGWDASRRGVDYYCYPGSRTFTIGFKLDY</sequence>
<comment type="subcellular location">
    <subcellularLocation>
        <location evidence="1 7">Cell outer membrane</location>
        <topology evidence="1 7">Multi-pass membrane protein</topology>
    </subcellularLocation>
</comment>
<dbReference type="eggNOG" id="COG1629">
    <property type="taxonomic scope" value="Bacteria"/>
</dbReference>
<comment type="caution">
    <text evidence="10">The sequence shown here is derived from an EMBL/GenBank/DDBJ whole genome shotgun (WGS) entry which is preliminary data.</text>
</comment>
<reference evidence="10 11" key="1">
    <citation type="submission" date="2013-08" db="EMBL/GenBank/DDBJ databases">
        <authorList>
            <person name="Weinstock G."/>
            <person name="Sodergren E."/>
            <person name="Wylie T."/>
            <person name="Fulton L."/>
            <person name="Fulton R."/>
            <person name="Fronick C."/>
            <person name="O'Laughlin M."/>
            <person name="Godfrey J."/>
            <person name="Miner T."/>
            <person name="Herter B."/>
            <person name="Appelbaum E."/>
            <person name="Cordes M."/>
            <person name="Lek S."/>
            <person name="Wollam A."/>
            <person name="Pepin K.H."/>
            <person name="Palsikar V.B."/>
            <person name="Mitreva M."/>
            <person name="Wilson R.K."/>
        </authorList>
    </citation>
    <scope>NUCLEOTIDE SEQUENCE [LARGE SCALE GENOMIC DNA]</scope>
    <source>
        <strain evidence="10 11">ATCC 15930</strain>
    </source>
</reference>
<evidence type="ECO:0000313" key="11">
    <source>
        <dbReference type="Proteomes" id="UP000027442"/>
    </source>
</evidence>
<gene>
    <name evidence="10" type="ORF">HMPREF1991_01427</name>
</gene>
<evidence type="ECO:0000256" key="8">
    <source>
        <dbReference type="SAM" id="SignalP"/>
    </source>
</evidence>
<dbReference type="Gene3D" id="2.60.40.1120">
    <property type="entry name" value="Carboxypeptidase-like, regulatory domain"/>
    <property type="match status" value="1"/>
</dbReference>